<comment type="caution">
    <text evidence="4">The sequence shown here is derived from an EMBL/GenBank/DDBJ whole genome shotgun (WGS) entry which is preliminary data.</text>
</comment>
<evidence type="ECO:0000313" key="5">
    <source>
        <dbReference type="Proteomes" id="UP000295341"/>
    </source>
</evidence>
<evidence type="ECO:0000259" key="3">
    <source>
        <dbReference type="Pfam" id="PF09864"/>
    </source>
</evidence>
<evidence type="ECO:0000313" key="4">
    <source>
        <dbReference type="EMBL" id="TDU32824.1"/>
    </source>
</evidence>
<feature type="domain" description="C-type lysozyme inhibitor" evidence="3">
    <location>
        <begin position="65"/>
        <end position="115"/>
    </location>
</feature>
<keyword evidence="5" id="KW-1185">Reference proteome</keyword>
<feature type="region of interest" description="Disordered" evidence="1">
    <location>
        <begin position="35"/>
        <end position="59"/>
    </location>
</feature>
<accession>A0A4R7PF35</accession>
<dbReference type="Pfam" id="PF09864">
    <property type="entry name" value="MliC"/>
    <property type="match status" value="1"/>
</dbReference>
<evidence type="ECO:0000256" key="2">
    <source>
        <dbReference type="SAM" id="SignalP"/>
    </source>
</evidence>
<name>A0A4R7PF35_9GAMM</name>
<dbReference type="PROSITE" id="PS51257">
    <property type="entry name" value="PROKAR_LIPOPROTEIN"/>
    <property type="match status" value="1"/>
</dbReference>
<evidence type="ECO:0000256" key="1">
    <source>
        <dbReference type="SAM" id="MobiDB-lite"/>
    </source>
</evidence>
<keyword evidence="2" id="KW-0732">Signal</keyword>
<protein>
    <submittedName>
        <fullName evidence="4">Membrane-bound lysozyme inhibitor of c-type lysozyme MliC</fullName>
    </submittedName>
</protein>
<dbReference type="InterPro" id="IPR018660">
    <property type="entry name" value="MliC"/>
</dbReference>
<dbReference type="RefSeq" id="WP_133881301.1">
    <property type="nucleotide sequence ID" value="NZ_MWIN01000036.1"/>
</dbReference>
<dbReference type="AlphaFoldDB" id="A0A4R7PF35"/>
<sequence length="145" mass="14845">MSAVRPLHHAALLASLFAVGLVACSKKEESTAATDSAAASTSAPAAAAPAASGGGSADAPANTKYLCSSNIVLAVSYKPGVAKFTYKDKPLEFKAEAAEPTRYITAGYEWWVNGRGQGANGNLYTQAADGTTGEFIEGCIENPNK</sequence>
<feature type="chain" id="PRO_5020413882" evidence="2">
    <location>
        <begin position="24"/>
        <end position="145"/>
    </location>
</feature>
<gene>
    <name evidence="4" type="ORF">DFR24_2231</name>
</gene>
<dbReference type="Proteomes" id="UP000295341">
    <property type="component" value="Unassembled WGS sequence"/>
</dbReference>
<reference evidence="4 5" key="1">
    <citation type="submission" date="2019-03" db="EMBL/GenBank/DDBJ databases">
        <title>Genomic Encyclopedia of Type Strains, Phase IV (KMG-IV): sequencing the most valuable type-strain genomes for metagenomic binning, comparative biology and taxonomic classification.</title>
        <authorList>
            <person name="Goeker M."/>
        </authorList>
    </citation>
    <scope>NUCLEOTIDE SEQUENCE [LARGE SCALE GENOMIC DNA]</scope>
    <source>
        <strain evidence="4 5">DSM 26377</strain>
    </source>
</reference>
<dbReference type="EMBL" id="SOBT01000008">
    <property type="protein sequence ID" value="TDU32824.1"/>
    <property type="molecule type" value="Genomic_DNA"/>
</dbReference>
<feature type="signal peptide" evidence="2">
    <location>
        <begin position="1"/>
        <end position="23"/>
    </location>
</feature>
<dbReference type="OrthoDB" id="26727at2"/>
<proteinExistence type="predicted"/>
<organism evidence="4 5">
    <name type="scientific">Panacagrimonas perspica</name>
    <dbReference type="NCBI Taxonomy" id="381431"/>
    <lineage>
        <taxon>Bacteria</taxon>
        <taxon>Pseudomonadati</taxon>
        <taxon>Pseudomonadota</taxon>
        <taxon>Gammaproteobacteria</taxon>
        <taxon>Nevskiales</taxon>
        <taxon>Nevskiaceae</taxon>
        <taxon>Panacagrimonas</taxon>
    </lineage>
</organism>